<evidence type="ECO:0000313" key="4">
    <source>
        <dbReference type="EMBL" id="RZF36270.1"/>
    </source>
</evidence>
<feature type="domain" description="Chitin-binding type-2" evidence="3">
    <location>
        <begin position="42"/>
        <end position="97"/>
    </location>
</feature>
<evidence type="ECO:0000259" key="3">
    <source>
        <dbReference type="PROSITE" id="PS50940"/>
    </source>
</evidence>
<dbReference type="SMART" id="SM00494">
    <property type="entry name" value="ChtBD2"/>
    <property type="match status" value="1"/>
</dbReference>
<dbReference type="PROSITE" id="PS50940">
    <property type="entry name" value="CHIT_BIND_II"/>
    <property type="match status" value="1"/>
</dbReference>
<dbReference type="GO" id="GO:0008061">
    <property type="term" value="F:chitin binding"/>
    <property type="evidence" value="ECO:0007669"/>
    <property type="project" value="InterPro"/>
</dbReference>
<feature type="transmembrane region" description="Helical" evidence="2">
    <location>
        <begin position="12"/>
        <end position="30"/>
    </location>
</feature>
<dbReference type="InterPro" id="IPR002557">
    <property type="entry name" value="Chitin-bd_dom"/>
</dbReference>
<accession>A0A482WTD7</accession>
<comment type="caution">
    <text evidence="4">The sequence shown here is derived from an EMBL/GenBank/DDBJ whole genome shotgun (WGS) entry which is preliminary data.</text>
</comment>
<dbReference type="OrthoDB" id="6020543at2759"/>
<dbReference type="Pfam" id="PF01607">
    <property type="entry name" value="CBM_14"/>
    <property type="match status" value="1"/>
</dbReference>
<reference evidence="4 5" key="1">
    <citation type="journal article" date="2017" name="Gigascience">
        <title>Genome sequence of the small brown planthopper, Laodelphax striatellus.</title>
        <authorList>
            <person name="Zhu J."/>
            <person name="Jiang F."/>
            <person name="Wang X."/>
            <person name="Yang P."/>
            <person name="Bao Y."/>
            <person name="Zhao W."/>
            <person name="Wang W."/>
            <person name="Lu H."/>
            <person name="Wang Q."/>
            <person name="Cui N."/>
            <person name="Li J."/>
            <person name="Chen X."/>
            <person name="Luo L."/>
            <person name="Yu J."/>
            <person name="Kang L."/>
            <person name="Cui F."/>
        </authorList>
    </citation>
    <scope>NUCLEOTIDE SEQUENCE [LARGE SCALE GENOMIC DNA]</scope>
    <source>
        <strain evidence="4">Lst14</strain>
    </source>
</reference>
<name>A0A482WTD7_LAOST</name>
<dbReference type="AlphaFoldDB" id="A0A482WTD7"/>
<proteinExistence type="predicted"/>
<dbReference type="EMBL" id="QKKF02026678">
    <property type="protein sequence ID" value="RZF36270.1"/>
    <property type="molecule type" value="Genomic_DNA"/>
</dbReference>
<gene>
    <name evidence="4" type="ORF">LSTR_LSTR012233</name>
</gene>
<dbReference type="InterPro" id="IPR036508">
    <property type="entry name" value="Chitin-bd_dom_sf"/>
</dbReference>
<keyword evidence="2" id="KW-0472">Membrane</keyword>
<feature type="compositionally biased region" description="Low complexity" evidence="1">
    <location>
        <begin position="103"/>
        <end position="124"/>
    </location>
</feature>
<dbReference type="Gene3D" id="2.170.140.10">
    <property type="entry name" value="Chitin binding domain"/>
    <property type="match status" value="1"/>
</dbReference>
<dbReference type="GO" id="GO:0005576">
    <property type="term" value="C:extracellular region"/>
    <property type="evidence" value="ECO:0007669"/>
    <property type="project" value="InterPro"/>
</dbReference>
<evidence type="ECO:0000256" key="2">
    <source>
        <dbReference type="SAM" id="Phobius"/>
    </source>
</evidence>
<dbReference type="Proteomes" id="UP000291343">
    <property type="component" value="Unassembled WGS sequence"/>
</dbReference>
<evidence type="ECO:0000256" key="1">
    <source>
        <dbReference type="SAM" id="MobiDB-lite"/>
    </source>
</evidence>
<sequence length="259" mass="29162">MIPSDFGFTMKFVFSLVKCCYIIISVGFLIPPSQPASLLNQPISCEGDDDLSANPVDCSTYYKCVKGVPVLARCPVRFQFHEEWKTCTWPEQANCTREVTVTDNGSGEQNGNGDDNGNNVTDTGQSGQPFTMIFDKYFPQLKEWEVRISNSSLLNIAGVPQPKAVIEADVLIFRNDTAIYRRKIQIHTAEKLENGTVVAGMLEKYTVSCAILNLKYRMVADFPEPPPWCLPHLVNKVASTNNLRRAYNFLNRVSDYYQH</sequence>
<dbReference type="InParanoid" id="A0A482WTD7"/>
<protein>
    <recommendedName>
        <fullName evidence="3">Chitin-binding type-2 domain-containing protein</fullName>
    </recommendedName>
</protein>
<keyword evidence="2" id="KW-1133">Transmembrane helix</keyword>
<evidence type="ECO:0000313" key="5">
    <source>
        <dbReference type="Proteomes" id="UP000291343"/>
    </source>
</evidence>
<feature type="region of interest" description="Disordered" evidence="1">
    <location>
        <begin position="101"/>
        <end position="125"/>
    </location>
</feature>
<organism evidence="4 5">
    <name type="scientific">Laodelphax striatellus</name>
    <name type="common">Small brown planthopper</name>
    <name type="synonym">Delphax striatella</name>
    <dbReference type="NCBI Taxonomy" id="195883"/>
    <lineage>
        <taxon>Eukaryota</taxon>
        <taxon>Metazoa</taxon>
        <taxon>Ecdysozoa</taxon>
        <taxon>Arthropoda</taxon>
        <taxon>Hexapoda</taxon>
        <taxon>Insecta</taxon>
        <taxon>Pterygota</taxon>
        <taxon>Neoptera</taxon>
        <taxon>Paraneoptera</taxon>
        <taxon>Hemiptera</taxon>
        <taxon>Auchenorrhyncha</taxon>
        <taxon>Fulgoroidea</taxon>
        <taxon>Delphacidae</taxon>
        <taxon>Criomorphinae</taxon>
        <taxon>Laodelphax</taxon>
    </lineage>
</organism>
<keyword evidence="2" id="KW-0812">Transmembrane</keyword>
<dbReference type="SUPFAM" id="SSF57625">
    <property type="entry name" value="Invertebrate chitin-binding proteins"/>
    <property type="match status" value="1"/>
</dbReference>
<keyword evidence="5" id="KW-1185">Reference proteome</keyword>